<dbReference type="PANTHER" id="PTHR44675:SF1">
    <property type="entry name" value="P21-ACTIVATED PROTEIN KINASE-INTERACTING PROTEIN 1"/>
    <property type="match status" value="1"/>
</dbReference>
<dbReference type="SUPFAM" id="SSF50978">
    <property type="entry name" value="WD40 repeat-like"/>
    <property type="match status" value="1"/>
</dbReference>
<feature type="compositionally biased region" description="Basic and acidic residues" evidence="1">
    <location>
        <begin position="1"/>
        <end position="21"/>
    </location>
</feature>
<proteinExistence type="predicted"/>
<sequence length="516" mass="55879">MVKRKRDETAKDRQASKDSSKVAKASTSQQNPSTSTAETDSPAITLQIVTGSYERVLHGFTAAVSPASFASNNAEEAGSNSNLVQFVDNFLFEAHTSAIRCLALSPMPKADSSEAPQVILASGATDERVNLYSLSAAPVAVNEDYPTIPTLAGNKILENPKNRELGNLMHHSAPISAIEFPSRSKILVGSEDNTISVTKTRDFSVVSTIKAPRPKVQGRPSGDTAPPGGSPSGVNDFAVHPSMKLMLSVGKGEKCMRLWNLVTGKKAGVLNFNREILQSVKEGKWSTGEGRRIVWNTKGDEFAVAFEWGAVVFGIDSTPICRVFPSPRSKLHQLKYVNPNPSSDDSDDLLAVSTEDGRVIFYSTKQVQKAPEGDDSPIPYAEAVAQFGGRAAGFPGRVKDFEILSLEGQRTTKKDEFLVVTANSEGLIRVWLLRGEDLIVKGTKKKSSDKKEKDTQVGKLLNAYPTGNRVTCLKAFVMLAPEDPSTLEDSEDDFEDSEEEEDVSEEESASEESDAE</sequence>
<feature type="compositionally biased region" description="Polar residues" evidence="1">
    <location>
        <begin position="29"/>
        <end position="40"/>
    </location>
</feature>
<reference evidence="2 3" key="1">
    <citation type="submission" date="2018-02" db="EMBL/GenBank/DDBJ databases">
        <title>The genomes of Aspergillus section Nigri reveals drivers in fungal speciation.</title>
        <authorList>
            <consortium name="DOE Joint Genome Institute"/>
            <person name="Vesth T.C."/>
            <person name="Nybo J."/>
            <person name="Theobald S."/>
            <person name="Brandl J."/>
            <person name="Frisvad J.C."/>
            <person name="Nielsen K.F."/>
            <person name="Lyhne E.K."/>
            <person name="Kogle M.E."/>
            <person name="Kuo A."/>
            <person name="Riley R."/>
            <person name="Clum A."/>
            <person name="Nolan M."/>
            <person name="Lipzen A."/>
            <person name="Salamov A."/>
            <person name="Henrissat B."/>
            <person name="Wiebenga A."/>
            <person name="De vries R.P."/>
            <person name="Grigoriev I.V."/>
            <person name="Mortensen U.H."/>
            <person name="Andersen M.R."/>
            <person name="Baker S.E."/>
        </authorList>
    </citation>
    <scope>NUCLEOTIDE SEQUENCE [LARGE SCALE GENOMIC DNA]</scope>
    <source>
        <strain evidence="2 3">CBS 707.79</strain>
    </source>
</reference>
<accession>A0A319D8N5</accession>
<protein>
    <submittedName>
        <fullName evidence="2">Putative 60S ribosome biogenesis protein Mak11</fullName>
    </submittedName>
</protein>
<dbReference type="InterPro" id="IPR015943">
    <property type="entry name" value="WD40/YVTN_repeat-like_dom_sf"/>
</dbReference>
<dbReference type="VEuPathDB" id="FungiDB:BO71DRAFT_399468"/>
<gene>
    <name evidence="2" type="ORF">BO71DRAFT_399468</name>
</gene>
<dbReference type="Proteomes" id="UP000247810">
    <property type="component" value="Unassembled WGS sequence"/>
</dbReference>
<dbReference type="AlphaFoldDB" id="A0A319D8N5"/>
<dbReference type="OrthoDB" id="308449at2759"/>
<feature type="compositionally biased region" description="Acidic residues" evidence="1">
    <location>
        <begin position="485"/>
        <end position="516"/>
    </location>
</feature>
<keyword evidence="3" id="KW-1185">Reference proteome</keyword>
<evidence type="ECO:0000313" key="3">
    <source>
        <dbReference type="Proteomes" id="UP000247810"/>
    </source>
</evidence>
<evidence type="ECO:0000256" key="1">
    <source>
        <dbReference type="SAM" id="MobiDB-lite"/>
    </source>
</evidence>
<organism evidence="2 3">
    <name type="scientific">Aspergillus ellipticus CBS 707.79</name>
    <dbReference type="NCBI Taxonomy" id="1448320"/>
    <lineage>
        <taxon>Eukaryota</taxon>
        <taxon>Fungi</taxon>
        <taxon>Dikarya</taxon>
        <taxon>Ascomycota</taxon>
        <taxon>Pezizomycotina</taxon>
        <taxon>Eurotiomycetes</taxon>
        <taxon>Eurotiomycetidae</taxon>
        <taxon>Eurotiales</taxon>
        <taxon>Aspergillaceae</taxon>
        <taxon>Aspergillus</taxon>
        <taxon>Aspergillus subgen. Circumdati</taxon>
    </lineage>
</organism>
<name>A0A319D8N5_9EURO</name>
<dbReference type="SMART" id="SM00320">
    <property type="entry name" value="WD40"/>
    <property type="match status" value="4"/>
</dbReference>
<feature type="region of interest" description="Disordered" evidence="1">
    <location>
        <begin position="482"/>
        <end position="516"/>
    </location>
</feature>
<dbReference type="InterPro" id="IPR001680">
    <property type="entry name" value="WD40_rpt"/>
</dbReference>
<dbReference type="EMBL" id="KZ825886">
    <property type="protein sequence ID" value="PYH93746.1"/>
    <property type="molecule type" value="Genomic_DNA"/>
</dbReference>
<dbReference type="Pfam" id="PF00400">
    <property type="entry name" value="WD40"/>
    <property type="match status" value="1"/>
</dbReference>
<dbReference type="Gene3D" id="2.130.10.10">
    <property type="entry name" value="YVTN repeat-like/Quinoprotein amine dehydrogenase"/>
    <property type="match status" value="2"/>
</dbReference>
<dbReference type="InterPro" id="IPR051959">
    <property type="entry name" value="PAK1-Kinase_Regulator"/>
</dbReference>
<evidence type="ECO:0000313" key="2">
    <source>
        <dbReference type="EMBL" id="PYH93746.1"/>
    </source>
</evidence>
<feature type="region of interest" description="Disordered" evidence="1">
    <location>
        <begin position="211"/>
        <end position="235"/>
    </location>
</feature>
<dbReference type="STRING" id="1448320.A0A319D8N5"/>
<dbReference type="InterPro" id="IPR036322">
    <property type="entry name" value="WD40_repeat_dom_sf"/>
</dbReference>
<feature type="region of interest" description="Disordered" evidence="1">
    <location>
        <begin position="1"/>
        <end position="40"/>
    </location>
</feature>
<dbReference type="PANTHER" id="PTHR44675">
    <property type="entry name" value="PAK1 INTERACTING PROTEIN 1"/>
    <property type="match status" value="1"/>
</dbReference>